<gene>
    <name evidence="1" type="ORF">DVH24_028884</name>
</gene>
<organism evidence="1 2">
    <name type="scientific">Malus domestica</name>
    <name type="common">Apple</name>
    <name type="synonym">Pyrus malus</name>
    <dbReference type="NCBI Taxonomy" id="3750"/>
    <lineage>
        <taxon>Eukaryota</taxon>
        <taxon>Viridiplantae</taxon>
        <taxon>Streptophyta</taxon>
        <taxon>Embryophyta</taxon>
        <taxon>Tracheophyta</taxon>
        <taxon>Spermatophyta</taxon>
        <taxon>Magnoliopsida</taxon>
        <taxon>eudicotyledons</taxon>
        <taxon>Gunneridae</taxon>
        <taxon>Pentapetalae</taxon>
        <taxon>rosids</taxon>
        <taxon>fabids</taxon>
        <taxon>Rosales</taxon>
        <taxon>Rosaceae</taxon>
        <taxon>Amygdaloideae</taxon>
        <taxon>Maleae</taxon>
        <taxon>Malus</taxon>
    </lineage>
</organism>
<evidence type="ECO:0000313" key="2">
    <source>
        <dbReference type="Proteomes" id="UP000290289"/>
    </source>
</evidence>
<dbReference type="AlphaFoldDB" id="A0A498HZ17"/>
<comment type="caution">
    <text evidence="1">The sequence shown here is derived from an EMBL/GenBank/DDBJ whole genome shotgun (WGS) entry which is preliminary data.</text>
</comment>
<name>A0A498HZ17_MALDO</name>
<reference evidence="1 2" key="1">
    <citation type="submission" date="2018-10" db="EMBL/GenBank/DDBJ databases">
        <title>A high-quality apple genome assembly.</title>
        <authorList>
            <person name="Hu J."/>
        </authorList>
    </citation>
    <scope>NUCLEOTIDE SEQUENCE [LARGE SCALE GENOMIC DNA]</scope>
    <source>
        <strain evidence="2">cv. HFTH1</strain>
        <tissue evidence="1">Young leaf</tissue>
    </source>
</reference>
<protein>
    <submittedName>
        <fullName evidence="1">Uncharacterized protein</fullName>
    </submittedName>
</protein>
<keyword evidence="2" id="KW-1185">Reference proteome</keyword>
<dbReference type="EMBL" id="RDQH01000341">
    <property type="protein sequence ID" value="RXH74163.1"/>
    <property type="molecule type" value="Genomic_DNA"/>
</dbReference>
<evidence type="ECO:0000313" key="1">
    <source>
        <dbReference type="EMBL" id="RXH74163.1"/>
    </source>
</evidence>
<proteinExistence type="predicted"/>
<dbReference type="Proteomes" id="UP000290289">
    <property type="component" value="Chromosome 15"/>
</dbReference>
<sequence>MDSPVQEHGNGWVVLEANLETIRVCFNKTLTHTTSLWKAENAFLSTLPLFFIQQSVIMSVCYLVKLLLPPFHQPRIISHIIGD</sequence>
<accession>A0A498HZ17</accession>